<keyword evidence="2" id="KW-1185">Reference proteome</keyword>
<sequence length="129" mass="14112">MTVNPIEGDVLSAPGSHLLTPTDDLEFVLRFIDESFHETDRYREDDLDEAGMAVAAALRQVQVAVLQRQAVRRGPADVNYCGVPDRYAPACGPDLGLPWCRTHATADEPAPTTLADLLDDNHGRAEVTR</sequence>
<evidence type="ECO:0000313" key="1">
    <source>
        <dbReference type="EMBL" id="MFB6398316.1"/>
    </source>
</evidence>
<dbReference type="RefSeq" id="WP_375737119.1">
    <property type="nucleotide sequence ID" value="NZ_JBCGDC010000225.1"/>
</dbReference>
<gene>
    <name evidence="1" type="ORF">AAFH96_35370</name>
</gene>
<accession>A0ABV5D233</accession>
<dbReference type="Proteomes" id="UP001582793">
    <property type="component" value="Unassembled WGS sequence"/>
</dbReference>
<organism evidence="1 2">
    <name type="scientific">Polymorphospora lycopeni</name>
    <dbReference type="NCBI Taxonomy" id="3140240"/>
    <lineage>
        <taxon>Bacteria</taxon>
        <taxon>Bacillati</taxon>
        <taxon>Actinomycetota</taxon>
        <taxon>Actinomycetes</taxon>
        <taxon>Micromonosporales</taxon>
        <taxon>Micromonosporaceae</taxon>
        <taxon>Polymorphospora</taxon>
    </lineage>
</organism>
<dbReference type="EMBL" id="JBCGDC010000225">
    <property type="protein sequence ID" value="MFB6398316.1"/>
    <property type="molecule type" value="Genomic_DNA"/>
</dbReference>
<protein>
    <submittedName>
        <fullName evidence="1">Uncharacterized protein</fullName>
    </submittedName>
</protein>
<reference evidence="1 2" key="1">
    <citation type="submission" date="2024-04" db="EMBL/GenBank/DDBJ databases">
        <title>Polymorphospora sp. isolated from Baiyangdian Lake in Xiong'an New Area.</title>
        <authorList>
            <person name="Zhang X."/>
            <person name="Liu J."/>
        </authorList>
    </citation>
    <scope>NUCLEOTIDE SEQUENCE [LARGE SCALE GENOMIC DNA]</scope>
    <source>
        <strain evidence="1 2">2-325</strain>
    </source>
</reference>
<proteinExistence type="predicted"/>
<comment type="caution">
    <text evidence="1">The sequence shown here is derived from an EMBL/GenBank/DDBJ whole genome shotgun (WGS) entry which is preliminary data.</text>
</comment>
<evidence type="ECO:0000313" key="2">
    <source>
        <dbReference type="Proteomes" id="UP001582793"/>
    </source>
</evidence>
<name>A0ABV5D233_9ACTN</name>